<reference evidence="8 9" key="1">
    <citation type="journal article" date="2017" name="Int. J. Parasitol.">
        <title>The genome of the protozoan parasite Cystoisospora suis and a reverse vaccinology approach to identify vaccine candidates.</title>
        <authorList>
            <person name="Palmieri N."/>
            <person name="Shrestha A."/>
            <person name="Ruttkowski B."/>
            <person name="Beck T."/>
            <person name="Vogl C."/>
            <person name="Tomley F."/>
            <person name="Blake D.P."/>
            <person name="Joachim A."/>
        </authorList>
    </citation>
    <scope>NUCLEOTIDE SEQUENCE [LARGE SCALE GENOMIC DNA]</scope>
    <source>
        <strain evidence="8 9">Wien I</strain>
    </source>
</reference>
<evidence type="ECO:0000259" key="7">
    <source>
        <dbReference type="Pfam" id="PF09334"/>
    </source>
</evidence>
<evidence type="ECO:0000256" key="1">
    <source>
        <dbReference type="ARBA" id="ARBA00022598"/>
    </source>
</evidence>
<gene>
    <name evidence="8" type="ORF">CSUI_000838</name>
</gene>
<feature type="region of interest" description="Disordered" evidence="6">
    <location>
        <begin position="757"/>
        <end position="781"/>
    </location>
</feature>
<feature type="compositionally biased region" description="Basic and acidic residues" evidence="6">
    <location>
        <begin position="1574"/>
        <end position="1584"/>
    </location>
</feature>
<feature type="region of interest" description="Disordered" evidence="6">
    <location>
        <begin position="1291"/>
        <end position="1387"/>
    </location>
</feature>
<feature type="region of interest" description="Disordered" evidence="6">
    <location>
        <begin position="1072"/>
        <end position="1130"/>
    </location>
</feature>
<sequence>MLLTFTFPSISSISNPSLSSFSLFFFLLFFSLHSYTPLIPFLLSAEGRSFALLLSRASPRSFSSLQGHLSDEKSFQKNFLSSFSSSLSLPRLHPYEPLHSPQTRRLYEWRSLAVKNDEGNEERERRRKEEGRGRRDGRREERAGAEKKKKRRKGRFSNSQTVFTGVEPSNTQKTVCSLGLLGLAFSSSVRKGEDSSKRARGRRRRKKRRLRRLGTQRYIRKAPVLTGSSSFSFSDLSLEGISSPYSPSLRYSPSCFFSSPSFFFLFFSSPRHPFSSSFSSFASLHHTYPSPSSFSSSHRRRTNRLIFPPSTPFLSSSRLYDSIANLSSSHKRACLPKEKNSLYCSSSSSSSSLPVSLKTSYFSSCLTPTKRDGGLHALRSTEDSNRRRFLTSESDCSYLVGGDSLQASDEGSSLSRRKEQERRRQEAKEGGEETGEDDQESTVREEKKVWKEIHKERREEGDHRSSHNGVATTMSEGKEQGGEEEETEQGREEVEEKDDVKMKEKRKTGENEVWKNVRMVTCPLFYSNDYMHIGHAYSLVLGDTLVRFARSRQGFYDPILREDEREVGEREEEEEERVEQGKRNDKKIRERREVRKNREDEEVHAFKRRERSEVEYDRPFERIERKKENEGDLEKTSGAGLLETSLSIHRERQERRRVEGRDEERSRGEDKEDQREEGESKEEEERDAEGEEGCILLTGADEHGGKVVRAAVTAWRDYLTHGVHTPEKNEKKTRQNNDEREEDQITQYFARLHPNTLETSSKSSSPSPSPSPSFFFPSSSPSSSMMAVSPGRIVKTFVDAISENNLRVFKKLYLLPLASGALRFFRTNASQSLTLKQTGVSTSAEALRKIASEKESEETSSLARAHRLYTSHAKRLDDDDDVNYEGREEKEGGVRTRDRGVRTRQERREGREMENAKIFPDGRRDGEDRQEEECLVHTKEMDISTLRDEDHPSSTQRGSTYKKEGSCSVIGEKNVPIRWAGEVDKTRREEGEDEDIEEVEEEKNDASTCFFLGYEGGRAQEEEEEEQEVTREEKRRRRLKSVSLTTPRSQHEASVWELWSVLERKGLIYQKSSSSLSSSPISSSSSSFSFLFSHGKEQPGTKGSCNERKKRKDGGREEAARRWEGEEEEEHVWDSSRGTILERVEQDRQQREKEEKKTERWMRNTKVEQFECQAKEEEEKVDGNIAGGRQEEEDKDEDENKNLFYFRLTHFEQPLLRWYEENPDFISPRSRMNEVLSFVSRGGLRDLVISRPRRAYGLYPLHRDFSPFSDLVSRKAFQERALQQSSHFVSFSETTEGKLGEGSREKDDLKKTSKRRREVRESLDLLSPSMSLNDDNEVSYGVRRVRRGESRSLQDADRDREHMNDALRSSISGNEKEEQEEDDLSDFSWGIRIPPQEYIDHNDLSSSSSSSFSSRDRHLSRSNPLISSSFSSSPPPSCSPLLSHEREREKNQVVYVWLDALTAYLTAAGYPQRHSRQFKRLWPPSLQIVGKDILRFHAILFPALLLGADLPLPRRLLVHGWWTDQTGKKLSKSHSHLSSSSPPPSSSSSPSSSPFCRSSSSSLACVENLSVEKTLEETGGEKTKSSRSRNRRDNKEEERKGKEEERREEKGWRREREKEIGQGESNEERTGENKEFSIHLPIETTQGKKEDQEVKKKKDDKEGLSSSSSSSSSSLASSSTHHHRLGHLLKDLLAHTPADT</sequence>
<dbReference type="InterPro" id="IPR023457">
    <property type="entry name" value="Met-tRNA_synth_2"/>
</dbReference>
<feature type="region of interest" description="Disordered" evidence="6">
    <location>
        <begin position="565"/>
        <end position="603"/>
    </location>
</feature>
<feature type="compositionally biased region" description="Acidic residues" evidence="6">
    <location>
        <begin position="991"/>
        <end position="1003"/>
    </location>
</feature>
<name>A0A2C6LCH6_9APIC</name>
<dbReference type="GO" id="GO:0006431">
    <property type="term" value="P:methionyl-tRNA aminoacylation"/>
    <property type="evidence" value="ECO:0007669"/>
    <property type="project" value="TreeGrafter"/>
</dbReference>
<feature type="compositionally biased region" description="Basic and acidic residues" evidence="6">
    <location>
        <begin position="1347"/>
        <end position="1365"/>
    </location>
</feature>
<feature type="region of interest" description="Disordered" evidence="6">
    <location>
        <begin position="191"/>
        <end position="212"/>
    </location>
</feature>
<evidence type="ECO:0000313" key="9">
    <source>
        <dbReference type="Proteomes" id="UP000221165"/>
    </source>
</evidence>
<evidence type="ECO:0000256" key="4">
    <source>
        <dbReference type="ARBA" id="ARBA00022917"/>
    </source>
</evidence>
<feature type="region of interest" description="Disordered" evidence="6">
    <location>
        <begin position="1574"/>
        <end position="1683"/>
    </location>
</feature>
<dbReference type="Proteomes" id="UP000221165">
    <property type="component" value="Unassembled WGS sequence"/>
</dbReference>
<protein>
    <submittedName>
        <fullName evidence="8">Methionine--trna ligase</fullName>
    </submittedName>
</protein>
<dbReference type="Pfam" id="PF09334">
    <property type="entry name" value="tRNA-synt_1g"/>
    <property type="match status" value="2"/>
</dbReference>
<evidence type="ECO:0000256" key="5">
    <source>
        <dbReference type="ARBA" id="ARBA00023146"/>
    </source>
</evidence>
<feature type="compositionally biased region" description="Basic and acidic residues" evidence="6">
    <location>
        <begin position="441"/>
        <end position="465"/>
    </location>
</feature>
<feature type="compositionally biased region" description="Basic and acidic residues" evidence="6">
    <location>
        <begin position="118"/>
        <end position="146"/>
    </location>
</feature>
<feature type="compositionally biased region" description="Low complexity" evidence="6">
    <location>
        <begin position="1536"/>
        <end position="1557"/>
    </location>
</feature>
<feature type="compositionally biased region" description="Low complexity" evidence="6">
    <location>
        <begin position="1664"/>
        <end position="1679"/>
    </location>
</feature>
<dbReference type="InterPro" id="IPR015413">
    <property type="entry name" value="Methionyl/Leucyl_tRNA_Synth"/>
</dbReference>
<keyword evidence="2" id="KW-0547">Nucleotide-binding</keyword>
<dbReference type="EMBL" id="MIGC01000313">
    <property type="protein sequence ID" value="PHJ25309.1"/>
    <property type="molecule type" value="Genomic_DNA"/>
</dbReference>
<feature type="compositionally biased region" description="Basic and acidic residues" evidence="6">
    <location>
        <begin position="1646"/>
        <end position="1663"/>
    </location>
</feature>
<feature type="compositionally biased region" description="Polar residues" evidence="6">
    <location>
        <begin position="156"/>
        <end position="165"/>
    </location>
</feature>
<feature type="compositionally biased region" description="Low complexity" evidence="6">
    <location>
        <begin position="1421"/>
        <end position="1432"/>
    </location>
</feature>
<organism evidence="8 9">
    <name type="scientific">Cystoisospora suis</name>
    <dbReference type="NCBI Taxonomy" id="483139"/>
    <lineage>
        <taxon>Eukaryota</taxon>
        <taxon>Sar</taxon>
        <taxon>Alveolata</taxon>
        <taxon>Apicomplexa</taxon>
        <taxon>Conoidasida</taxon>
        <taxon>Coccidia</taxon>
        <taxon>Eucoccidiorida</taxon>
        <taxon>Eimeriorina</taxon>
        <taxon>Sarcocystidae</taxon>
        <taxon>Cystoisospora</taxon>
    </lineage>
</organism>
<feature type="compositionally biased region" description="Low complexity" evidence="6">
    <location>
        <begin position="760"/>
        <end position="781"/>
    </location>
</feature>
<dbReference type="GO" id="GO:0005524">
    <property type="term" value="F:ATP binding"/>
    <property type="evidence" value="ECO:0007669"/>
    <property type="project" value="UniProtKB-KW"/>
</dbReference>
<keyword evidence="9" id="KW-1185">Reference proteome</keyword>
<evidence type="ECO:0000256" key="6">
    <source>
        <dbReference type="SAM" id="MobiDB-lite"/>
    </source>
</evidence>
<feature type="compositionally biased region" description="Basic and acidic residues" evidence="6">
    <location>
        <begin position="724"/>
        <end position="738"/>
    </location>
</feature>
<feature type="region of interest" description="Disordered" evidence="6">
    <location>
        <begin position="878"/>
        <end position="930"/>
    </location>
</feature>
<dbReference type="VEuPathDB" id="ToxoDB:CSUI_000838"/>
<keyword evidence="4" id="KW-0648">Protein biosynthesis</keyword>
<dbReference type="RefSeq" id="XP_067926981.1">
    <property type="nucleotide sequence ID" value="XM_068061045.1"/>
</dbReference>
<feature type="compositionally biased region" description="Basic and acidic residues" evidence="6">
    <location>
        <begin position="1591"/>
        <end position="1637"/>
    </location>
</feature>
<feature type="region of interest" description="Disordered" evidence="6">
    <location>
        <begin position="981"/>
        <end position="1052"/>
    </location>
</feature>
<feature type="compositionally biased region" description="Basic and acidic residues" evidence="6">
    <location>
        <begin position="578"/>
        <end position="603"/>
    </location>
</feature>
<proteinExistence type="predicted"/>
<feature type="compositionally biased region" description="Basic and acidic residues" evidence="6">
    <location>
        <begin position="416"/>
        <end position="431"/>
    </location>
</feature>
<dbReference type="GO" id="GO:0004825">
    <property type="term" value="F:methionine-tRNA ligase activity"/>
    <property type="evidence" value="ECO:0007669"/>
    <property type="project" value="InterPro"/>
</dbReference>
<dbReference type="Gene3D" id="3.40.50.620">
    <property type="entry name" value="HUPs"/>
    <property type="match status" value="2"/>
</dbReference>
<feature type="domain" description="Methionyl/Leucyl tRNA synthetase" evidence="7">
    <location>
        <begin position="1449"/>
        <end position="1535"/>
    </location>
</feature>
<feature type="region of interest" description="Disordered" evidence="6">
    <location>
        <begin position="1531"/>
        <end position="1557"/>
    </location>
</feature>
<feature type="compositionally biased region" description="Basic and acidic residues" evidence="6">
    <location>
        <begin position="1114"/>
        <end position="1124"/>
    </location>
</feature>
<feature type="compositionally biased region" description="Polar residues" evidence="6">
    <location>
        <begin position="405"/>
        <end position="414"/>
    </location>
</feature>
<feature type="region of interest" description="Disordered" evidence="6">
    <location>
        <begin position="723"/>
        <end position="742"/>
    </location>
</feature>
<feature type="compositionally biased region" description="Basic and acidic residues" evidence="6">
    <location>
        <begin position="1295"/>
        <end position="1311"/>
    </location>
</feature>
<evidence type="ECO:0000256" key="2">
    <source>
        <dbReference type="ARBA" id="ARBA00022741"/>
    </source>
</evidence>
<feature type="compositionally biased region" description="Basic and acidic residues" evidence="6">
    <location>
        <begin position="884"/>
        <end position="930"/>
    </location>
</feature>
<dbReference type="InterPro" id="IPR014729">
    <property type="entry name" value="Rossmann-like_a/b/a_fold"/>
</dbReference>
<feature type="region of interest" description="Disordered" evidence="6">
    <location>
        <begin position="1400"/>
        <end position="1445"/>
    </location>
</feature>
<feature type="region of interest" description="Disordered" evidence="6">
    <location>
        <begin position="400"/>
        <end position="507"/>
    </location>
</feature>
<feature type="compositionally biased region" description="Basic and acidic residues" evidence="6">
    <location>
        <begin position="981"/>
        <end position="990"/>
    </location>
</feature>
<feature type="region of interest" description="Disordered" evidence="6">
    <location>
        <begin position="946"/>
        <end position="967"/>
    </location>
</feature>
<dbReference type="GeneID" id="94424256"/>
<evidence type="ECO:0000313" key="8">
    <source>
        <dbReference type="EMBL" id="PHJ25309.1"/>
    </source>
</evidence>
<evidence type="ECO:0000256" key="3">
    <source>
        <dbReference type="ARBA" id="ARBA00022840"/>
    </source>
</evidence>
<comment type="caution">
    <text evidence="8">The sequence shown here is derived from an EMBL/GenBank/DDBJ whole genome shotgun (WGS) entry which is preliminary data.</text>
</comment>
<keyword evidence="3" id="KW-0067">ATP-binding</keyword>
<feature type="compositionally biased region" description="Basic residues" evidence="6">
    <location>
        <begin position="198"/>
        <end position="212"/>
    </location>
</feature>
<accession>A0A2C6LCH6</accession>
<feature type="domain" description="Methionyl/Leucyl tRNA synthetase" evidence="7">
    <location>
        <begin position="519"/>
        <end position="552"/>
    </location>
</feature>
<feature type="region of interest" description="Disordered" evidence="6">
    <location>
        <begin position="1174"/>
        <end position="1196"/>
    </location>
</feature>
<keyword evidence="1 8" id="KW-0436">Ligase</keyword>
<dbReference type="Gene3D" id="2.170.220.10">
    <property type="match status" value="1"/>
</dbReference>
<dbReference type="OrthoDB" id="24670at2759"/>
<feature type="compositionally biased region" description="Low complexity" evidence="6">
    <location>
        <begin position="1072"/>
        <end position="1093"/>
    </location>
</feature>
<dbReference type="SUPFAM" id="SSF52374">
    <property type="entry name" value="Nucleotidylyl transferase"/>
    <property type="match status" value="2"/>
</dbReference>
<feature type="region of interest" description="Disordered" evidence="6">
    <location>
        <begin position="627"/>
        <end position="703"/>
    </location>
</feature>
<keyword evidence="5" id="KW-0030">Aminoacyl-tRNA synthetase</keyword>
<feature type="region of interest" description="Disordered" evidence="6">
    <location>
        <begin position="118"/>
        <end position="165"/>
    </location>
</feature>
<feature type="compositionally biased region" description="Basic and acidic residues" evidence="6">
    <location>
        <begin position="488"/>
        <end position="507"/>
    </location>
</feature>
<dbReference type="PANTHER" id="PTHR43326:SF1">
    <property type="entry name" value="METHIONINE--TRNA LIGASE, MITOCHONDRIAL"/>
    <property type="match status" value="1"/>
</dbReference>
<feature type="compositionally biased region" description="Basic and acidic residues" evidence="6">
    <location>
        <begin position="648"/>
        <end position="678"/>
    </location>
</feature>
<feature type="compositionally biased region" description="Acidic residues" evidence="6">
    <location>
        <begin position="679"/>
        <end position="692"/>
    </location>
</feature>
<feature type="non-terminal residue" evidence="8">
    <location>
        <position position="1700"/>
    </location>
</feature>
<dbReference type="PANTHER" id="PTHR43326">
    <property type="entry name" value="METHIONYL-TRNA SYNTHETASE"/>
    <property type="match status" value="1"/>
</dbReference>